<dbReference type="FunFam" id="3.20.20.70:FF:000059">
    <property type="entry name" value="N-ethylmaleimide reductase, FMN-linked"/>
    <property type="match status" value="1"/>
</dbReference>
<dbReference type="EMBL" id="LAKD02000004">
    <property type="protein sequence ID" value="OPF83933.1"/>
    <property type="molecule type" value="Genomic_DNA"/>
</dbReference>
<dbReference type="Gene3D" id="3.20.20.70">
    <property type="entry name" value="Aldolase class I"/>
    <property type="match status" value="1"/>
</dbReference>
<evidence type="ECO:0000256" key="2">
    <source>
        <dbReference type="ARBA" id="ARBA00005979"/>
    </source>
</evidence>
<dbReference type="PANTHER" id="PTHR22893">
    <property type="entry name" value="NADH OXIDOREDUCTASE-RELATED"/>
    <property type="match status" value="1"/>
</dbReference>
<comment type="caution">
    <text evidence="5">The sequence shown here is derived from an EMBL/GenBank/DDBJ whole genome shotgun (WGS) entry which is preliminary data.</text>
</comment>
<feature type="domain" description="NADH:flavin oxidoreductase/NADH oxidase N-terminal" evidence="4">
    <location>
        <begin position="3"/>
        <end position="329"/>
    </location>
</feature>
<dbReference type="InterPro" id="IPR001155">
    <property type="entry name" value="OxRdtase_FMN_N"/>
</dbReference>
<dbReference type="CDD" id="cd02933">
    <property type="entry name" value="OYE_like_FMN"/>
    <property type="match status" value="1"/>
</dbReference>
<comment type="cofactor">
    <cofactor evidence="1">
        <name>FMN</name>
        <dbReference type="ChEBI" id="CHEBI:58210"/>
    </cofactor>
</comment>
<dbReference type="AlphaFoldDB" id="A0A1V4DCS8"/>
<gene>
    <name evidence="5" type="ORF">VT50_0203395</name>
</gene>
<accession>A0A1V4DCS8</accession>
<keyword evidence="3" id="KW-0560">Oxidoreductase</keyword>
<evidence type="ECO:0000256" key="3">
    <source>
        <dbReference type="ARBA" id="ARBA00023002"/>
    </source>
</evidence>
<dbReference type="InterPro" id="IPR045247">
    <property type="entry name" value="Oye-like"/>
</dbReference>
<sequence length="356" mass="38315">MAFEPVRVGRWDLPQRFVMAPLTRNRTPSTVPTELNATYYQQRAAAGLIISEGTQPSAAGQAYLATPGIHSSEQREGWWRTAEAVHGSGGRIVVQLMHGGRISHPDNKGGLETVAPSAVRAPGEIVTPTGPQRYPEPRALGTEDIPGIIAEFVAAARNAVAAGLDGVEVHAANGYLPHQFLGPLTNLRTDRYGGNAENRARFAVEVTRAVAAAIGAHRVGIRISPAHNIHGLREDDEDETRMTYSALLDGIQDLDLAYLSDLAAPDSPLTAHLREKFGGTFILNTGFAEVTTLEEVESLLASGIADVVAVGRPFLANPDLPTRWRTGHHLNQHDPATFYAGAERGYVDYPSLNTPF</sequence>
<evidence type="ECO:0000259" key="4">
    <source>
        <dbReference type="Pfam" id="PF00724"/>
    </source>
</evidence>
<evidence type="ECO:0000313" key="6">
    <source>
        <dbReference type="Proteomes" id="UP000033615"/>
    </source>
</evidence>
<dbReference type="PANTHER" id="PTHR22893:SF91">
    <property type="entry name" value="NADPH DEHYDROGENASE 2-RELATED"/>
    <property type="match status" value="1"/>
</dbReference>
<reference evidence="5" key="1">
    <citation type="submission" date="2016-12" db="EMBL/GenBank/DDBJ databases">
        <title>Genome sequence of Streptomyces antioxidans MUSC 164.</title>
        <authorList>
            <person name="Lee L.-H."/>
            <person name="Ser H.-L."/>
        </authorList>
    </citation>
    <scope>NUCLEOTIDE SEQUENCE [LARGE SCALE GENOMIC DNA]</scope>
    <source>
        <strain evidence="5">MUSC 164</strain>
    </source>
</reference>
<evidence type="ECO:0000313" key="5">
    <source>
        <dbReference type="EMBL" id="OPF83933.1"/>
    </source>
</evidence>
<proteinExistence type="inferred from homology"/>
<evidence type="ECO:0000256" key="1">
    <source>
        <dbReference type="ARBA" id="ARBA00001917"/>
    </source>
</evidence>
<organism evidence="5 6">
    <name type="scientific">Streptomyces antioxidans</name>
    <dbReference type="NCBI Taxonomy" id="1507734"/>
    <lineage>
        <taxon>Bacteria</taxon>
        <taxon>Bacillati</taxon>
        <taxon>Actinomycetota</taxon>
        <taxon>Actinomycetes</taxon>
        <taxon>Kitasatosporales</taxon>
        <taxon>Streptomycetaceae</taxon>
        <taxon>Streptomyces</taxon>
    </lineage>
</organism>
<dbReference type="OrthoDB" id="3169239at2"/>
<protein>
    <submittedName>
        <fullName evidence="5">Alkene reductase</fullName>
    </submittedName>
</protein>
<dbReference type="Pfam" id="PF00724">
    <property type="entry name" value="Oxidored_FMN"/>
    <property type="match status" value="1"/>
</dbReference>
<dbReference type="Proteomes" id="UP000033615">
    <property type="component" value="Unassembled WGS sequence"/>
</dbReference>
<dbReference type="GO" id="GO:0016628">
    <property type="term" value="F:oxidoreductase activity, acting on the CH-CH group of donors, NAD or NADP as acceptor"/>
    <property type="evidence" value="ECO:0007669"/>
    <property type="project" value="UniProtKB-ARBA"/>
</dbReference>
<name>A0A1V4DCS8_9ACTN</name>
<keyword evidence="6" id="KW-1185">Reference proteome</keyword>
<comment type="similarity">
    <text evidence="2">Belongs to the NADH:flavin oxidoreductase/NADH oxidase family.</text>
</comment>
<dbReference type="InterPro" id="IPR013785">
    <property type="entry name" value="Aldolase_TIM"/>
</dbReference>
<dbReference type="GO" id="GO:0010181">
    <property type="term" value="F:FMN binding"/>
    <property type="evidence" value="ECO:0007669"/>
    <property type="project" value="InterPro"/>
</dbReference>
<dbReference type="GO" id="GO:0005829">
    <property type="term" value="C:cytosol"/>
    <property type="evidence" value="ECO:0007669"/>
    <property type="project" value="TreeGrafter"/>
</dbReference>
<dbReference type="SUPFAM" id="SSF51395">
    <property type="entry name" value="FMN-linked oxidoreductases"/>
    <property type="match status" value="1"/>
</dbReference>